<dbReference type="RefSeq" id="WP_145306238.1">
    <property type="nucleotide sequence ID" value="NZ_CP037452.1"/>
</dbReference>
<accession>A0A518I742</accession>
<name>A0A518I742_9PLAN</name>
<evidence type="ECO:0000256" key="1">
    <source>
        <dbReference type="SAM" id="Phobius"/>
    </source>
</evidence>
<keyword evidence="1" id="KW-0472">Membrane</keyword>
<feature type="transmembrane region" description="Helical" evidence="1">
    <location>
        <begin position="128"/>
        <end position="148"/>
    </location>
</feature>
<sequence length="225" mass="24650">MSEEFSIEGNVPEEAALTPGEQWNLEGSASLRQTRLGLTFEYVGIALMLLSVLGAMFVAIARLPPILLLIMPFVMIVGALMMFVGPIICLAVPKESGAKELLIGSVVCQFANIFYSVTEFFIPTLIPAPFKIGLNYCGIFGLILFILFMKKLALYINRQDLSSKATHVLVFGIFMVIASIMIIFLLLAQMIPPLSIVLLPIGALIAFVMYANLIGYLRKALALRT</sequence>
<keyword evidence="3" id="KW-1185">Reference proteome</keyword>
<feature type="transmembrane region" description="Helical" evidence="1">
    <location>
        <begin position="40"/>
        <end position="60"/>
    </location>
</feature>
<feature type="transmembrane region" description="Helical" evidence="1">
    <location>
        <begin position="66"/>
        <end position="89"/>
    </location>
</feature>
<dbReference type="AlphaFoldDB" id="A0A518I742"/>
<keyword evidence="1" id="KW-1133">Transmembrane helix</keyword>
<feature type="transmembrane region" description="Helical" evidence="1">
    <location>
        <begin position="101"/>
        <end position="122"/>
    </location>
</feature>
<dbReference type="Proteomes" id="UP000318313">
    <property type="component" value="Chromosome"/>
</dbReference>
<dbReference type="EMBL" id="CP037452">
    <property type="protein sequence ID" value="QDV48904.1"/>
    <property type="molecule type" value="Genomic_DNA"/>
</dbReference>
<feature type="transmembrane region" description="Helical" evidence="1">
    <location>
        <begin position="197"/>
        <end position="217"/>
    </location>
</feature>
<proteinExistence type="predicted"/>
<feature type="transmembrane region" description="Helical" evidence="1">
    <location>
        <begin position="168"/>
        <end position="191"/>
    </location>
</feature>
<evidence type="ECO:0000313" key="3">
    <source>
        <dbReference type="Proteomes" id="UP000318313"/>
    </source>
</evidence>
<dbReference type="KEGG" id="gfm:Enr17x_09190"/>
<organism evidence="2 3">
    <name type="scientific">Gimesia fumaroli</name>
    <dbReference type="NCBI Taxonomy" id="2527976"/>
    <lineage>
        <taxon>Bacteria</taxon>
        <taxon>Pseudomonadati</taxon>
        <taxon>Planctomycetota</taxon>
        <taxon>Planctomycetia</taxon>
        <taxon>Planctomycetales</taxon>
        <taxon>Planctomycetaceae</taxon>
        <taxon>Gimesia</taxon>
    </lineage>
</organism>
<evidence type="ECO:0000313" key="2">
    <source>
        <dbReference type="EMBL" id="QDV48904.1"/>
    </source>
</evidence>
<reference evidence="2 3" key="1">
    <citation type="submission" date="2019-03" db="EMBL/GenBank/DDBJ databases">
        <title>Deep-cultivation of Planctomycetes and their phenomic and genomic characterization uncovers novel biology.</title>
        <authorList>
            <person name="Wiegand S."/>
            <person name="Jogler M."/>
            <person name="Boedeker C."/>
            <person name="Pinto D."/>
            <person name="Vollmers J."/>
            <person name="Rivas-Marin E."/>
            <person name="Kohn T."/>
            <person name="Peeters S.H."/>
            <person name="Heuer A."/>
            <person name="Rast P."/>
            <person name="Oberbeckmann S."/>
            <person name="Bunk B."/>
            <person name="Jeske O."/>
            <person name="Meyerdierks A."/>
            <person name="Storesund J.E."/>
            <person name="Kallscheuer N."/>
            <person name="Luecker S."/>
            <person name="Lage O.M."/>
            <person name="Pohl T."/>
            <person name="Merkel B.J."/>
            <person name="Hornburger P."/>
            <person name="Mueller R.-W."/>
            <person name="Bruemmer F."/>
            <person name="Labrenz M."/>
            <person name="Spormann A.M."/>
            <person name="Op den Camp H."/>
            <person name="Overmann J."/>
            <person name="Amann R."/>
            <person name="Jetten M.S.M."/>
            <person name="Mascher T."/>
            <person name="Medema M.H."/>
            <person name="Devos D.P."/>
            <person name="Kaster A.-K."/>
            <person name="Ovreas L."/>
            <person name="Rohde M."/>
            <person name="Galperin M.Y."/>
            <person name="Jogler C."/>
        </authorList>
    </citation>
    <scope>NUCLEOTIDE SEQUENCE [LARGE SCALE GENOMIC DNA]</scope>
    <source>
        <strain evidence="2 3">Enr17</strain>
    </source>
</reference>
<protein>
    <submittedName>
        <fullName evidence="2">Uncharacterized protein</fullName>
    </submittedName>
</protein>
<dbReference type="OrthoDB" id="300512at2"/>
<keyword evidence="1" id="KW-0812">Transmembrane</keyword>
<gene>
    <name evidence="2" type="ORF">Enr17x_09190</name>
</gene>